<dbReference type="Proteomes" id="UP000324222">
    <property type="component" value="Unassembled WGS sequence"/>
</dbReference>
<protein>
    <submittedName>
        <fullName evidence="3">Formin-binding protein 1-like</fullName>
    </submittedName>
</protein>
<dbReference type="Gene3D" id="6.10.140.470">
    <property type="match status" value="1"/>
</dbReference>
<dbReference type="EMBL" id="VSRR010051717">
    <property type="protein sequence ID" value="MPC79661.1"/>
    <property type="molecule type" value="Genomic_DNA"/>
</dbReference>
<organism evidence="3 4">
    <name type="scientific">Portunus trituberculatus</name>
    <name type="common">Swimming crab</name>
    <name type="synonym">Neptunus trituberculatus</name>
    <dbReference type="NCBI Taxonomy" id="210409"/>
    <lineage>
        <taxon>Eukaryota</taxon>
        <taxon>Metazoa</taxon>
        <taxon>Ecdysozoa</taxon>
        <taxon>Arthropoda</taxon>
        <taxon>Crustacea</taxon>
        <taxon>Multicrustacea</taxon>
        <taxon>Malacostraca</taxon>
        <taxon>Eumalacostraca</taxon>
        <taxon>Eucarida</taxon>
        <taxon>Decapoda</taxon>
        <taxon>Pleocyemata</taxon>
        <taxon>Brachyura</taxon>
        <taxon>Eubrachyura</taxon>
        <taxon>Portunoidea</taxon>
        <taxon>Portunidae</taxon>
        <taxon>Portuninae</taxon>
        <taxon>Portunus</taxon>
    </lineage>
</organism>
<evidence type="ECO:0000259" key="2">
    <source>
        <dbReference type="Pfam" id="PF25610"/>
    </source>
</evidence>
<feature type="domain" description="TOCA HR1" evidence="2">
    <location>
        <begin position="13"/>
        <end position="46"/>
    </location>
</feature>
<accession>A0A5B7I2S0</accession>
<dbReference type="OrthoDB" id="8783038at2759"/>
<evidence type="ECO:0000313" key="4">
    <source>
        <dbReference type="Proteomes" id="UP000324222"/>
    </source>
</evidence>
<proteinExistence type="predicted"/>
<evidence type="ECO:0000256" key="1">
    <source>
        <dbReference type="SAM" id="MobiDB-lite"/>
    </source>
</evidence>
<dbReference type="InterPro" id="IPR057870">
    <property type="entry name" value="HR1_TOCA"/>
</dbReference>
<gene>
    <name evidence="3" type="primary">fnbp1l</name>
    <name evidence="3" type="ORF">E2C01_074198</name>
</gene>
<dbReference type="AlphaFoldDB" id="A0A5B7I2S0"/>
<reference evidence="3 4" key="1">
    <citation type="submission" date="2019-05" db="EMBL/GenBank/DDBJ databases">
        <title>Another draft genome of Portunus trituberculatus and its Hox gene families provides insights of decapod evolution.</title>
        <authorList>
            <person name="Jeong J.-H."/>
            <person name="Song I."/>
            <person name="Kim S."/>
            <person name="Choi T."/>
            <person name="Kim D."/>
            <person name="Ryu S."/>
            <person name="Kim W."/>
        </authorList>
    </citation>
    <scope>NUCLEOTIDE SEQUENCE [LARGE SCALE GENOMIC DNA]</scope>
    <source>
        <tissue evidence="3">Muscle</tissue>
    </source>
</reference>
<keyword evidence="4" id="KW-1185">Reference proteome</keyword>
<sequence length="47" mass="5704">MFCFWQNNFSFSEKEDFSDLPPNQRKKRIQQRIDDVTTKLHQETAAK</sequence>
<feature type="region of interest" description="Disordered" evidence="1">
    <location>
        <begin position="13"/>
        <end position="33"/>
    </location>
</feature>
<evidence type="ECO:0000313" key="3">
    <source>
        <dbReference type="EMBL" id="MPC79661.1"/>
    </source>
</evidence>
<comment type="caution">
    <text evidence="3">The sequence shown here is derived from an EMBL/GenBank/DDBJ whole genome shotgun (WGS) entry which is preliminary data.</text>
</comment>
<name>A0A5B7I2S0_PORTR</name>
<dbReference type="Pfam" id="PF25610">
    <property type="entry name" value="HR1_TOCA"/>
    <property type="match status" value="1"/>
</dbReference>